<evidence type="ECO:0000256" key="9">
    <source>
        <dbReference type="ARBA" id="ARBA00023002"/>
    </source>
</evidence>
<dbReference type="Pfam" id="PF02910">
    <property type="entry name" value="Succ_DH_flav_C"/>
    <property type="match status" value="1"/>
</dbReference>
<gene>
    <name evidence="17" type="ORF">GCM10007175_08930</name>
</gene>
<evidence type="ECO:0000256" key="10">
    <source>
        <dbReference type="ARBA" id="ARBA00029426"/>
    </source>
</evidence>
<evidence type="ECO:0000256" key="3">
    <source>
        <dbReference type="ARBA" id="ARBA00008562"/>
    </source>
</evidence>
<evidence type="ECO:0000256" key="14">
    <source>
        <dbReference type="SAM" id="MobiDB-lite"/>
    </source>
</evidence>
<evidence type="ECO:0000256" key="11">
    <source>
        <dbReference type="ARBA" id="ARBA00048305"/>
    </source>
</evidence>
<dbReference type="NCBIfam" id="TIGR00551">
    <property type="entry name" value="nadB"/>
    <property type="match status" value="1"/>
</dbReference>
<dbReference type="PRINTS" id="PR00411">
    <property type="entry name" value="PNDRDTASEI"/>
</dbReference>
<dbReference type="PANTHER" id="PTHR42716">
    <property type="entry name" value="L-ASPARTATE OXIDASE"/>
    <property type="match status" value="1"/>
</dbReference>
<evidence type="ECO:0000256" key="7">
    <source>
        <dbReference type="ARBA" id="ARBA00022642"/>
    </source>
</evidence>
<reference evidence="18" key="1">
    <citation type="journal article" date="2019" name="Int. J. Syst. Evol. Microbiol.">
        <title>The Global Catalogue of Microorganisms (GCM) 10K type strain sequencing project: providing services to taxonomists for standard genome sequencing and annotation.</title>
        <authorList>
            <consortium name="The Broad Institute Genomics Platform"/>
            <consortium name="The Broad Institute Genome Sequencing Center for Infectious Disease"/>
            <person name="Wu L."/>
            <person name="Ma J."/>
        </authorList>
    </citation>
    <scope>NUCLEOTIDE SEQUENCE [LARGE SCALE GENOMIC DNA]</scope>
    <source>
        <strain evidence="18">CGMCC 1.3601</strain>
    </source>
</reference>
<evidence type="ECO:0000256" key="6">
    <source>
        <dbReference type="ARBA" id="ARBA00022630"/>
    </source>
</evidence>
<feature type="compositionally biased region" description="Low complexity" evidence="14">
    <location>
        <begin position="467"/>
        <end position="479"/>
    </location>
</feature>
<feature type="domain" description="FAD-dependent oxidoreductase 2 FAD-binding" evidence="15">
    <location>
        <begin position="19"/>
        <end position="405"/>
    </location>
</feature>
<dbReference type="RefSeq" id="WP_188727948.1">
    <property type="nucleotide sequence ID" value="NZ_BMKV01000001.1"/>
</dbReference>
<organism evidence="17 18">
    <name type="scientific">Pseudarthrobacter scleromae</name>
    <dbReference type="NCBI Taxonomy" id="158897"/>
    <lineage>
        <taxon>Bacteria</taxon>
        <taxon>Bacillati</taxon>
        <taxon>Actinomycetota</taxon>
        <taxon>Actinomycetes</taxon>
        <taxon>Micrococcales</taxon>
        <taxon>Micrococcaceae</taxon>
        <taxon>Pseudarthrobacter</taxon>
    </lineage>
</organism>
<dbReference type="PANTHER" id="PTHR42716:SF2">
    <property type="entry name" value="L-ASPARTATE OXIDASE, CHLOROPLASTIC"/>
    <property type="match status" value="1"/>
</dbReference>
<evidence type="ECO:0000313" key="18">
    <source>
        <dbReference type="Proteomes" id="UP000658754"/>
    </source>
</evidence>
<sequence>MSSQARVSSGPVLPAGRRLVVVGSGIAGLYAALLAADAGASVVLLTKGGLDHSNTWYAQGGISAVLDEPSPGDTVAAHVTDTLQAGAGHCNAEAVRLMCTEARSDIAGLQRFGVRFDVETDGDPALGLEAAHSAPRILHAGGDATGAKVAGALIQAVLSRQAAGVLTVITGAHATALLHDGGTVTGVEFLQDGKRAALHGDAVLLATGGAGRLFAQTTNPAVATADGLALAVRAGARTADLEFFQFHPTCLVRPAGPAPGEPLLISEAVRGEGAVLVDGNGKRFMRAYHPDAELAPRDVVSRSIALHLAKLGDPNGHVYLDARVIEAARGAGFLARRFPTLTEKTLAAGIDWTRDLVPVAPAAHYWMGGVLTDLHARTSMPGLYAAGEVACTGVQGANRLASNSLLEGLVFGRRAVEDFLSSCAVSGWVSPDGAPPRTSSAAGGLPLTYASGAPSGDEGSAPSKGFPTGTPAEPAAPAGSWPSNFGGGSEPFSRDALRRLMTAKAGVLRNGVLLREATETLDRWAAVVLPGTVTAGPGPREHEDRNLLLAAQLLVAAARERTASLGAHYRSDSPADAAGIADELQEHSRLRPKASLVRD</sequence>
<keyword evidence="9 13" id="KW-0560">Oxidoreductase</keyword>
<comment type="similarity">
    <text evidence="3 13">Belongs to the FAD-dependent oxidoreductase 2 family. NadB subfamily.</text>
</comment>
<dbReference type="Gene3D" id="3.50.50.60">
    <property type="entry name" value="FAD/NAD(P)-binding domain"/>
    <property type="match status" value="1"/>
</dbReference>
<evidence type="ECO:0000259" key="16">
    <source>
        <dbReference type="Pfam" id="PF02910"/>
    </source>
</evidence>
<evidence type="ECO:0000256" key="4">
    <source>
        <dbReference type="ARBA" id="ARBA00012173"/>
    </source>
</evidence>
<protein>
    <recommendedName>
        <fullName evidence="5 12">L-aspartate oxidase</fullName>
        <ecNumber evidence="4 12">1.4.3.16</ecNumber>
    </recommendedName>
</protein>
<dbReference type="SUPFAM" id="SSF51905">
    <property type="entry name" value="FAD/NAD(P)-binding domain"/>
    <property type="match status" value="1"/>
</dbReference>
<dbReference type="PRINTS" id="PR00368">
    <property type="entry name" value="FADPNR"/>
</dbReference>
<dbReference type="SUPFAM" id="SSF56425">
    <property type="entry name" value="Succinate dehydrogenase/fumarate reductase flavoprotein, catalytic domain"/>
    <property type="match status" value="1"/>
</dbReference>
<dbReference type="Proteomes" id="UP000658754">
    <property type="component" value="Unassembled WGS sequence"/>
</dbReference>
<dbReference type="SUPFAM" id="SSF46977">
    <property type="entry name" value="Succinate dehydrogenase/fumarate reductase flavoprotein C-terminal domain"/>
    <property type="match status" value="1"/>
</dbReference>
<keyword evidence="6 13" id="KW-0285">Flavoprotein</keyword>
<keyword evidence="8 13" id="KW-0274">FAD</keyword>
<comment type="subcellular location">
    <subcellularLocation>
        <location evidence="13">Cytoplasm</location>
    </subcellularLocation>
</comment>
<comment type="cofactor">
    <cofactor evidence="1 13">
        <name>FAD</name>
        <dbReference type="ChEBI" id="CHEBI:57692"/>
    </cofactor>
</comment>
<evidence type="ECO:0000313" key="17">
    <source>
        <dbReference type="EMBL" id="GGI74151.1"/>
    </source>
</evidence>
<name>A0ABQ2CB66_9MICC</name>
<dbReference type="EMBL" id="BMKV01000001">
    <property type="protein sequence ID" value="GGI74151.1"/>
    <property type="molecule type" value="Genomic_DNA"/>
</dbReference>
<dbReference type="EC" id="1.4.3.16" evidence="4 12"/>
<feature type="region of interest" description="Disordered" evidence="14">
    <location>
        <begin position="431"/>
        <end position="488"/>
    </location>
</feature>
<evidence type="ECO:0000256" key="2">
    <source>
        <dbReference type="ARBA" id="ARBA00004950"/>
    </source>
</evidence>
<dbReference type="InterPro" id="IPR015939">
    <property type="entry name" value="Fum_Rdtase/Succ_DH_flav-like_C"/>
</dbReference>
<dbReference type="InterPro" id="IPR005288">
    <property type="entry name" value="NadB"/>
</dbReference>
<keyword evidence="18" id="KW-1185">Reference proteome</keyword>
<comment type="caution">
    <text evidence="17">The sequence shown here is derived from an EMBL/GenBank/DDBJ whole genome shotgun (WGS) entry which is preliminary data.</text>
</comment>
<evidence type="ECO:0000256" key="12">
    <source>
        <dbReference type="NCBIfam" id="TIGR00551"/>
    </source>
</evidence>
<evidence type="ECO:0000259" key="15">
    <source>
        <dbReference type="Pfam" id="PF00890"/>
    </source>
</evidence>
<evidence type="ECO:0000256" key="1">
    <source>
        <dbReference type="ARBA" id="ARBA00001974"/>
    </source>
</evidence>
<dbReference type="Pfam" id="PF00890">
    <property type="entry name" value="FAD_binding_2"/>
    <property type="match status" value="1"/>
</dbReference>
<dbReference type="InterPro" id="IPR027477">
    <property type="entry name" value="Succ_DH/fumarate_Rdtase_cat_sf"/>
</dbReference>
<proteinExistence type="inferred from homology"/>
<evidence type="ECO:0000256" key="8">
    <source>
        <dbReference type="ARBA" id="ARBA00022827"/>
    </source>
</evidence>
<evidence type="ECO:0000256" key="13">
    <source>
        <dbReference type="RuleBase" id="RU362049"/>
    </source>
</evidence>
<comment type="pathway">
    <text evidence="2 13">Cofactor biosynthesis; NAD(+) biosynthesis; iminoaspartate from L-aspartate (oxidase route): step 1/1.</text>
</comment>
<evidence type="ECO:0000256" key="5">
    <source>
        <dbReference type="ARBA" id="ARBA00021901"/>
    </source>
</evidence>
<dbReference type="InterPro" id="IPR037099">
    <property type="entry name" value="Fum_R/Succ_DH_flav-like_C_sf"/>
</dbReference>
<accession>A0ABQ2CB66</accession>
<dbReference type="Gene3D" id="1.20.58.100">
    <property type="entry name" value="Fumarate reductase/succinate dehydrogenase flavoprotein-like, C-terminal domain"/>
    <property type="match status" value="1"/>
</dbReference>
<comment type="catalytic activity">
    <reaction evidence="11">
        <text>L-aspartate + O2 = iminosuccinate + H2O2</text>
        <dbReference type="Rhea" id="RHEA:25876"/>
        <dbReference type="ChEBI" id="CHEBI:15379"/>
        <dbReference type="ChEBI" id="CHEBI:16240"/>
        <dbReference type="ChEBI" id="CHEBI:29991"/>
        <dbReference type="ChEBI" id="CHEBI:77875"/>
        <dbReference type="EC" id="1.4.3.16"/>
    </reaction>
    <physiologicalReaction direction="left-to-right" evidence="11">
        <dbReference type="Rhea" id="RHEA:25877"/>
    </physiologicalReaction>
</comment>
<dbReference type="Gene3D" id="3.90.700.10">
    <property type="entry name" value="Succinate dehydrogenase/fumarate reductase flavoprotein, catalytic domain"/>
    <property type="match status" value="1"/>
</dbReference>
<comment type="function">
    <text evidence="10">Catalyzes the oxidation of L-aspartate to iminoaspartate, the first step in the de novo biosynthesis of NAD(+).</text>
</comment>
<keyword evidence="7 13" id="KW-0662">Pyridine nucleotide biosynthesis</keyword>
<dbReference type="InterPro" id="IPR003953">
    <property type="entry name" value="FAD-dep_OxRdtase_2_FAD-bd"/>
</dbReference>
<feature type="domain" description="Fumarate reductase/succinate dehydrogenase flavoprotein-like C-terminal" evidence="16">
    <location>
        <begin position="494"/>
        <end position="575"/>
    </location>
</feature>
<dbReference type="InterPro" id="IPR036188">
    <property type="entry name" value="FAD/NAD-bd_sf"/>
</dbReference>